<organism evidence="3 4">
    <name type="scientific">Mycena metata</name>
    <dbReference type="NCBI Taxonomy" id="1033252"/>
    <lineage>
        <taxon>Eukaryota</taxon>
        <taxon>Fungi</taxon>
        <taxon>Dikarya</taxon>
        <taxon>Basidiomycota</taxon>
        <taxon>Agaricomycotina</taxon>
        <taxon>Agaricomycetes</taxon>
        <taxon>Agaricomycetidae</taxon>
        <taxon>Agaricales</taxon>
        <taxon>Marasmiineae</taxon>
        <taxon>Mycenaceae</taxon>
        <taxon>Mycena</taxon>
    </lineage>
</organism>
<dbReference type="Pfam" id="PF00646">
    <property type="entry name" value="F-box"/>
    <property type="match status" value="1"/>
</dbReference>
<dbReference type="CDD" id="cd09917">
    <property type="entry name" value="F-box_SF"/>
    <property type="match status" value="1"/>
</dbReference>
<evidence type="ECO:0000313" key="4">
    <source>
        <dbReference type="Proteomes" id="UP001215598"/>
    </source>
</evidence>
<dbReference type="SUPFAM" id="SSF81383">
    <property type="entry name" value="F-box domain"/>
    <property type="match status" value="1"/>
</dbReference>
<dbReference type="AlphaFoldDB" id="A0AAD7JZR7"/>
<sequence>MAKRTTLKDSPRKRAKGKTSASTSDAPATPRFRGRGQLKMLPEMPLDILFEIFSHLEPPDVLHLSRTTKDLRSLLMNHSAISIWKSAFLNDPDLPELPEGLNLPQYANLAFSPHCHSCFIHGEHNVMWTFHLRLCQKCVVERFDELHKVCSKLPGHSMMQNINLLRYGTATLPTGITRVVYSHEEAAEINERLTQLKKGDASKLEEFVAKRKKVVEAIQSHAAKAVISGQMRLARKQRLLQEARERRKDEICKRLSDLGYGDEVQFLKDTRPEALSEHTLIKSDTVLTDRVWENAKPKLVALMQSVTEKMQRRKRKALLKNRQRLLLSVFKQYNLERPIDEINPRPVEICVLPHIKAMLEDPSMDTYTTEEHFQEVVDDLPRLSAAWREEKTSSLLPLLPGGSNRDLLHRATTYFRCASCNEPIAYPRILAHACLSELQHGHRNRDDDITLLCVSLDSTPWNYDGKRVAYYPAAEVSARSVVQGCGLDPGMTTAQDMDDVNPWIECRWVWGLPLVVDDARYLISLPPQILHDMYHAVSSEPVRWRLLNETDADAAEALQEQLYETDYSHNRPEYACTKCRDQFSYLQMRGHLRVSHGINDPEVEEDFVLTVDASMDQPPFPLMLPHAVPEVIELLDDDDNTGPGKSNSQYSNSDCIVIDSD</sequence>
<comment type="caution">
    <text evidence="3">The sequence shown here is derived from an EMBL/GenBank/DDBJ whole genome shotgun (WGS) entry which is preliminary data.</text>
</comment>
<dbReference type="EMBL" id="JARKIB010000011">
    <property type="protein sequence ID" value="KAJ7775180.1"/>
    <property type="molecule type" value="Genomic_DNA"/>
</dbReference>
<dbReference type="Proteomes" id="UP001215598">
    <property type="component" value="Unassembled WGS sequence"/>
</dbReference>
<reference evidence="3" key="1">
    <citation type="submission" date="2023-03" db="EMBL/GenBank/DDBJ databases">
        <title>Massive genome expansion in bonnet fungi (Mycena s.s.) driven by repeated elements and novel gene families across ecological guilds.</title>
        <authorList>
            <consortium name="Lawrence Berkeley National Laboratory"/>
            <person name="Harder C.B."/>
            <person name="Miyauchi S."/>
            <person name="Viragh M."/>
            <person name="Kuo A."/>
            <person name="Thoen E."/>
            <person name="Andreopoulos B."/>
            <person name="Lu D."/>
            <person name="Skrede I."/>
            <person name="Drula E."/>
            <person name="Henrissat B."/>
            <person name="Morin E."/>
            <person name="Kohler A."/>
            <person name="Barry K."/>
            <person name="LaButti K."/>
            <person name="Morin E."/>
            <person name="Salamov A."/>
            <person name="Lipzen A."/>
            <person name="Mereny Z."/>
            <person name="Hegedus B."/>
            <person name="Baldrian P."/>
            <person name="Stursova M."/>
            <person name="Weitz H."/>
            <person name="Taylor A."/>
            <person name="Grigoriev I.V."/>
            <person name="Nagy L.G."/>
            <person name="Martin F."/>
            <person name="Kauserud H."/>
        </authorList>
    </citation>
    <scope>NUCLEOTIDE SEQUENCE</scope>
    <source>
        <strain evidence="3">CBHHK182m</strain>
    </source>
</reference>
<dbReference type="SMART" id="SM00256">
    <property type="entry name" value="FBOX"/>
    <property type="match status" value="1"/>
</dbReference>
<protein>
    <recommendedName>
        <fullName evidence="2">F-box domain-containing protein</fullName>
    </recommendedName>
</protein>
<dbReference type="PROSITE" id="PS50181">
    <property type="entry name" value="FBOX"/>
    <property type="match status" value="1"/>
</dbReference>
<proteinExistence type="predicted"/>
<evidence type="ECO:0000259" key="2">
    <source>
        <dbReference type="PROSITE" id="PS50181"/>
    </source>
</evidence>
<feature type="domain" description="F-box" evidence="2">
    <location>
        <begin position="38"/>
        <end position="87"/>
    </location>
</feature>
<name>A0AAD7JZR7_9AGAR</name>
<gene>
    <name evidence="3" type="ORF">B0H16DRAFT_1760930</name>
</gene>
<keyword evidence="4" id="KW-1185">Reference proteome</keyword>
<feature type="region of interest" description="Disordered" evidence="1">
    <location>
        <begin position="1"/>
        <end position="36"/>
    </location>
</feature>
<dbReference type="InterPro" id="IPR001810">
    <property type="entry name" value="F-box_dom"/>
</dbReference>
<evidence type="ECO:0000256" key="1">
    <source>
        <dbReference type="SAM" id="MobiDB-lite"/>
    </source>
</evidence>
<dbReference type="InterPro" id="IPR036047">
    <property type="entry name" value="F-box-like_dom_sf"/>
</dbReference>
<accession>A0AAD7JZR7</accession>
<feature type="compositionally biased region" description="Basic and acidic residues" evidence="1">
    <location>
        <begin position="1"/>
        <end position="12"/>
    </location>
</feature>
<evidence type="ECO:0000313" key="3">
    <source>
        <dbReference type="EMBL" id="KAJ7775180.1"/>
    </source>
</evidence>